<name>A0A7K1V6D0_9NOCA</name>
<reference evidence="3 4" key="1">
    <citation type="submission" date="2019-12" db="EMBL/GenBank/DDBJ databases">
        <title>Nocardia sp. nov. ET3-3 isolated from soil.</title>
        <authorList>
            <person name="Kanchanasin P."/>
            <person name="Tanasupawat S."/>
            <person name="Yuki M."/>
            <person name="Kudo T."/>
        </authorList>
    </citation>
    <scope>NUCLEOTIDE SEQUENCE [LARGE SCALE GENOMIC DNA]</scope>
    <source>
        <strain evidence="3 4">ET3-3</strain>
    </source>
</reference>
<dbReference type="EMBL" id="WRPP01000007">
    <property type="protein sequence ID" value="MVU82052.1"/>
    <property type="molecule type" value="Genomic_DNA"/>
</dbReference>
<sequence length="92" mass="8829">MKSRFTYTLAAAAVTAAALSTAGTAAADPVSLDPVANSGSSLIPSGSSVPSGSGGSGSSNVLGTGSSASELINATLCTLQGKQWVPVLDICV</sequence>
<gene>
    <name evidence="3" type="ORF">GPX89_33035</name>
</gene>
<feature type="region of interest" description="Disordered" evidence="1">
    <location>
        <begin position="38"/>
        <end position="61"/>
    </location>
</feature>
<evidence type="ECO:0000256" key="2">
    <source>
        <dbReference type="SAM" id="SignalP"/>
    </source>
</evidence>
<evidence type="ECO:0000256" key="1">
    <source>
        <dbReference type="SAM" id="MobiDB-lite"/>
    </source>
</evidence>
<organism evidence="3 4">
    <name type="scientific">Nocardia terrae</name>
    <dbReference type="NCBI Taxonomy" id="2675851"/>
    <lineage>
        <taxon>Bacteria</taxon>
        <taxon>Bacillati</taxon>
        <taxon>Actinomycetota</taxon>
        <taxon>Actinomycetes</taxon>
        <taxon>Mycobacteriales</taxon>
        <taxon>Nocardiaceae</taxon>
        <taxon>Nocardia</taxon>
    </lineage>
</organism>
<feature type="chain" id="PRO_5029881586" description="Secreted protein" evidence="2">
    <location>
        <begin position="28"/>
        <end position="92"/>
    </location>
</feature>
<dbReference type="Proteomes" id="UP000466794">
    <property type="component" value="Unassembled WGS sequence"/>
</dbReference>
<comment type="caution">
    <text evidence="3">The sequence shown here is derived from an EMBL/GenBank/DDBJ whole genome shotgun (WGS) entry which is preliminary data.</text>
</comment>
<evidence type="ECO:0000313" key="3">
    <source>
        <dbReference type="EMBL" id="MVU82052.1"/>
    </source>
</evidence>
<keyword evidence="4" id="KW-1185">Reference proteome</keyword>
<proteinExistence type="predicted"/>
<evidence type="ECO:0000313" key="4">
    <source>
        <dbReference type="Proteomes" id="UP000466794"/>
    </source>
</evidence>
<accession>A0A7K1V6D0</accession>
<dbReference type="RefSeq" id="WP_157391578.1">
    <property type="nucleotide sequence ID" value="NZ_WRPP01000007.1"/>
</dbReference>
<feature type="signal peptide" evidence="2">
    <location>
        <begin position="1"/>
        <end position="27"/>
    </location>
</feature>
<evidence type="ECO:0008006" key="5">
    <source>
        <dbReference type="Google" id="ProtNLM"/>
    </source>
</evidence>
<keyword evidence="2" id="KW-0732">Signal</keyword>
<dbReference type="AlphaFoldDB" id="A0A7K1V6D0"/>
<feature type="compositionally biased region" description="Low complexity" evidence="1">
    <location>
        <begin position="38"/>
        <end position="51"/>
    </location>
</feature>
<protein>
    <recommendedName>
        <fullName evidence="5">Secreted protein</fullName>
    </recommendedName>
</protein>